<evidence type="ECO:0000313" key="1">
    <source>
        <dbReference type="EMBL" id="CAL1372288.1"/>
    </source>
</evidence>
<gene>
    <name evidence="1" type="ORF">LTRI10_LOCUS14307</name>
</gene>
<evidence type="ECO:0000313" key="2">
    <source>
        <dbReference type="Proteomes" id="UP001497516"/>
    </source>
</evidence>
<organism evidence="1 2">
    <name type="scientific">Linum trigynum</name>
    <dbReference type="NCBI Taxonomy" id="586398"/>
    <lineage>
        <taxon>Eukaryota</taxon>
        <taxon>Viridiplantae</taxon>
        <taxon>Streptophyta</taxon>
        <taxon>Embryophyta</taxon>
        <taxon>Tracheophyta</taxon>
        <taxon>Spermatophyta</taxon>
        <taxon>Magnoliopsida</taxon>
        <taxon>eudicotyledons</taxon>
        <taxon>Gunneridae</taxon>
        <taxon>Pentapetalae</taxon>
        <taxon>rosids</taxon>
        <taxon>fabids</taxon>
        <taxon>Malpighiales</taxon>
        <taxon>Linaceae</taxon>
        <taxon>Linum</taxon>
    </lineage>
</organism>
<reference evidence="1 2" key="1">
    <citation type="submission" date="2024-04" db="EMBL/GenBank/DDBJ databases">
        <authorList>
            <person name="Fracassetti M."/>
        </authorList>
    </citation>
    <scope>NUCLEOTIDE SEQUENCE [LARGE SCALE GENOMIC DNA]</scope>
</reference>
<protein>
    <recommendedName>
        <fullName evidence="3">Secreted protein</fullName>
    </recommendedName>
</protein>
<evidence type="ECO:0008006" key="3">
    <source>
        <dbReference type="Google" id="ProtNLM"/>
    </source>
</evidence>
<accession>A0AAV2DEI4</accession>
<keyword evidence="2" id="KW-1185">Reference proteome</keyword>
<dbReference type="EMBL" id="OZ034815">
    <property type="protein sequence ID" value="CAL1372288.1"/>
    <property type="molecule type" value="Genomic_DNA"/>
</dbReference>
<sequence>MGCVSGDHIILSLLATGAGAGIHPTLRRHLHHHSQSSQWCRGFAGQDERTQRRNLYRPAEAAIRTAAAAFLVSSISLSIVESKNPTLRVLIRHLIPSKVRSKLTSD</sequence>
<name>A0AAV2DEI4_9ROSI</name>
<proteinExistence type="predicted"/>
<dbReference type="AlphaFoldDB" id="A0AAV2DEI4"/>
<dbReference type="Proteomes" id="UP001497516">
    <property type="component" value="Chromosome 2"/>
</dbReference>